<dbReference type="Pfam" id="PF00172">
    <property type="entry name" value="Zn_clus"/>
    <property type="match status" value="1"/>
</dbReference>
<evidence type="ECO:0000256" key="2">
    <source>
        <dbReference type="ARBA" id="ARBA00022723"/>
    </source>
</evidence>
<evidence type="ECO:0000313" key="9">
    <source>
        <dbReference type="Proteomes" id="UP000559256"/>
    </source>
</evidence>
<evidence type="ECO:0000313" key="8">
    <source>
        <dbReference type="EMBL" id="KAF5345467.1"/>
    </source>
</evidence>
<dbReference type="GO" id="GO:0008270">
    <property type="term" value="F:zinc ion binding"/>
    <property type="evidence" value="ECO:0007669"/>
    <property type="project" value="InterPro"/>
</dbReference>
<evidence type="ECO:0000256" key="3">
    <source>
        <dbReference type="ARBA" id="ARBA00023015"/>
    </source>
</evidence>
<name>A0A8H5CP94_9AGAR</name>
<comment type="caution">
    <text evidence="8">The sequence shown here is derived from an EMBL/GenBank/DDBJ whole genome shotgun (WGS) entry which is preliminary data.</text>
</comment>
<comment type="subcellular location">
    <subcellularLocation>
        <location evidence="1">Nucleus</location>
    </subcellularLocation>
</comment>
<dbReference type="GO" id="GO:0000981">
    <property type="term" value="F:DNA-binding transcription factor activity, RNA polymerase II-specific"/>
    <property type="evidence" value="ECO:0007669"/>
    <property type="project" value="InterPro"/>
</dbReference>
<keyword evidence="9" id="KW-1185">Reference proteome</keyword>
<evidence type="ECO:0000256" key="4">
    <source>
        <dbReference type="ARBA" id="ARBA00023163"/>
    </source>
</evidence>
<keyword evidence="3" id="KW-0805">Transcription regulation</keyword>
<proteinExistence type="predicted"/>
<dbReference type="SUPFAM" id="SSF57701">
    <property type="entry name" value="Zn2/Cys6 DNA-binding domain"/>
    <property type="match status" value="1"/>
</dbReference>
<gene>
    <name evidence="8" type="ORF">D9758_013622</name>
</gene>
<feature type="domain" description="Zn(2)-C6 fungal-type" evidence="7">
    <location>
        <begin position="180"/>
        <end position="210"/>
    </location>
</feature>
<dbReference type="PROSITE" id="PS50048">
    <property type="entry name" value="ZN2_CY6_FUNGAL_2"/>
    <property type="match status" value="1"/>
</dbReference>
<keyword evidence="5" id="KW-0539">Nucleus</keyword>
<dbReference type="Proteomes" id="UP000559256">
    <property type="component" value="Unassembled WGS sequence"/>
</dbReference>
<dbReference type="GO" id="GO:0005634">
    <property type="term" value="C:nucleus"/>
    <property type="evidence" value="ECO:0007669"/>
    <property type="project" value="UniProtKB-SubCell"/>
</dbReference>
<evidence type="ECO:0000256" key="5">
    <source>
        <dbReference type="ARBA" id="ARBA00023242"/>
    </source>
</evidence>
<dbReference type="CDD" id="cd00067">
    <property type="entry name" value="GAL4"/>
    <property type="match status" value="1"/>
</dbReference>
<keyword evidence="4" id="KW-0804">Transcription</keyword>
<feature type="compositionally biased region" description="Basic residues" evidence="6">
    <location>
        <begin position="215"/>
        <end position="232"/>
    </location>
</feature>
<dbReference type="InterPro" id="IPR050815">
    <property type="entry name" value="TF_fung"/>
</dbReference>
<keyword evidence="2" id="KW-0479">Metal-binding</keyword>
<sequence length="850" mass="96806">MVASASGNLYSPLQATFEEGFQPSEDGSGVHSPSFEAQFARPHSHDFRYHDQFHYPPLIVQQTPHIDTTLEVPNANSPHVTFTSNFSLHPRNQLGTEYQLLNSPVIANLPTPGGGLLGLSHSAPQQRLPNTPSHDPMYTQQHDSQPMAAPPVVSPIERPETPPSTNHPRDRKQPSSVVIACRQCRSRKIRCDSTRPECNNCVRRSNKCEYDAVPRRRGPDKRPGTRQRSCKKRPADATAPPPPKRKKTGPGPARASETREFSPSQLKENMANSKRIPSCATQKAVDIHPSSPTAPISTSPSGLTIEEANLMKYAYDQAHTLKAPYPRLLDVNIMQCLQSRTSHTRFPSPTPLTQSRQRIWWDKFLGNYPLDDIISNVRFLFKDAGHWLTFLNIDFFERTLRDPEERVNIQPAFIYSALAMATLMRSSDIEWGSHGRDRAMAFRQSAQEELEAALGSDWLDATLAEAALILAFFETSVHPQYSDERVRSALILLDDTIRALNLTTIDSDDPDVSRFERRMVPIVAVSGSDDRDKKCSCLPPDATLPPDPHTSWSYPVPWDPSWSSLHIRDEECRRVCWSAAGLIAKYTAQCAAFNTELPDFFLTDPGNFLLLFPGEVNDRVSPTYRSVDSHSHKESVWALYCRSMLLWNFCIRMERNPMSEAEKAQFANDAWGECQFLQDSLEMHTCNLDTMVIYLTREYIYNARITVTHALRSLHGLENRGLFFNRRQAQEWIYHQQEVVKRVKLSIEHITDPHGHQLTRRPFQATWFSNQLAICLMLWKYDQSLTEILELAKSLLVPVDVMNVLWPCQLQQHHCDEMRQQLVEYCRSVGIDLPPGPEYANTAFHRRTYL</sequence>
<dbReference type="EMBL" id="JAACJM010000112">
    <property type="protein sequence ID" value="KAF5345467.1"/>
    <property type="molecule type" value="Genomic_DNA"/>
</dbReference>
<dbReference type="PANTHER" id="PTHR47338">
    <property type="entry name" value="ZN(II)2CYS6 TRANSCRIPTION FACTOR (EUROFUNG)-RELATED"/>
    <property type="match status" value="1"/>
</dbReference>
<dbReference type="InterPro" id="IPR036864">
    <property type="entry name" value="Zn2-C6_fun-type_DNA-bd_sf"/>
</dbReference>
<reference evidence="8 9" key="1">
    <citation type="journal article" date="2020" name="ISME J.">
        <title>Uncovering the hidden diversity of litter-decomposition mechanisms in mushroom-forming fungi.</title>
        <authorList>
            <person name="Floudas D."/>
            <person name="Bentzer J."/>
            <person name="Ahren D."/>
            <person name="Johansson T."/>
            <person name="Persson P."/>
            <person name="Tunlid A."/>
        </authorList>
    </citation>
    <scope>NUCLEOTIDE SEQUENCE [LARGE SCALE GENOMIC DNA]</scope>
    <source>
        <strain evidence="8 9">CBS 291.85</strain>
    </source>
</reference>
<dbReference type="PANTHER" id="PTHR47338:SF5">
    <property type="entry name" value="ZN(II)2CYS6 TRANSCRIPTION FACTOR (EUROFUNG)"/>
    <property type="match status" value="1"/>
</dbReference>
<feature type="compositionally biased region" description="Polar residues" evidence="6">
    <location>
        <begin position="261"/>
        <end position="272"/>
    </location>
</feature>
<dbReference type="OrthoDB" id="10261408at2759"/>
<organism evidence="8 9">
    <name type="scientific">Tetrapyrgos nigripes</name>
    <dbReference type="NCBI Taxonomy" id="182062"/>
    <lineage>
        <taxon>Eukaryota</taxon>
        <taxon>Fungi</taxon>
        <taxon>Dikarya</taxon>
        <taxon>Basidiomycota</taxon>
        <taxon>Agaricomycotina</taxon>
        <taxon>Agaricomycetes</taxon>
        <taxon>Agaricomycetidae</taxon>
        <taxon>Agaricales</taxon>
        <taxon>Marasmiineae</taxon>
        <taxon>Marasmiaceae</taxon>
        <taxon>Tetrapyrgos</taxon>
    </lineage>
</organism>
<dbReference type="PROSITE" id="PS00463">
    <property type="entry name" value="ZN2_CY6_FUNGAL_1"/>
    <property type="match status" value="1"/>
</dbReference>
<feature type="region of interest" description="Disordered" evidence="6">
    <location>
        <begin position="116"/>
        <end position="177"/>
    </location>
</feature>
<evidence type="ECO:0000256" key="6">
    <source>
        <dbReference type="SAM" id="MobiDB-lite"/>
    </source>
</evidence>
<feature type="region of interest" description="Disordered" evidence="6">
    <location>
        <begin position="212"/>
        <end position="281"/>
    </location>
</feature>
<accession>A0A8H5CP94</accession>
<dbReference type="AlphaFoldDB" id="A0A8H5CP94"/>
<evidence type="ECO:0000256" key="1">
    <source>
        <dbReference type="ARBA" id="ARBA00004123"/>
    </source>
</evidence>
<feature type="compositionally biased region" description="Polar residues" evidence="6">
    <location>
        <begin position="122"/>
        <end position="144"/>
    </location>
</feature>
<protein>
    <recommendedName>
        <fullName evidence="7">Zn(2)-C6 fungal-type domain-containing protein</fullName>
    </recommendedName>
</protein>
<dbReference type="Gene3D" id="4.10.240.10">
    <property type="entry name" value="Zn(2)-C6 fungal-type DNA-binding domain"/>
    <property type="match status" value="1"/>
</dbReference>
<dbReference type="InterPro" id="IPR001138">
    <property type="entry name" value="Zn2Cys6_DnaBD"/>
</dbReference>
<dbReference type="SMART" id="SM00066">
    <property type="entry name" value="GAL4"/>
    <property type="match status" value="1"/>
</dbReference>
<evidence type="ECO:0000259" key="7">
    <source>
        <dbReference type="PROSITE" id="PS50048"/>
    </source>
</evidence>